<dbReference type="InterPro" id="IPR011989">
    <property type="entry name" value="ARM-like"/>
</dbReference>
<feature type="compositionally biased region" description="Low complexity" evidence="4">
    <location>
        <begin position="15"/>
        <end position="27"/>
    </location>
</feature>
<organism evidence="6 7">
    <name type="scientific">Leersia perrieri</name>
    <dbReference type="NCBI Taxonomy" id="77586"/>
    <lineage>
        <taxon>Eukaryota</taxon>
        <taxon>Viridiplantae</taxon>
        <taxon>Streptophyta</taxon>
        <taxon>Embryophyta</taxon>
        <taxon>Tracheophyta</taxon>
        <taxon>Spermatophyta</taxon>
        <taxon>Magnoliopsida</taxon>
        <taxon>Liliopsida</taxon>
        <taxon>Poales</taxon>
        <taxon>Poaceae</taxon>
        <taxon>BOP clade</taxon>
        <taxon>Oryzoideae</taxon>
        <taxon>Oryzeae</taxon>
        <taxon>Oryzinae</taxon>
        <taxon>Leersia</taxon>
    </lineage>
</organism>
<feature type="region of interest" description="Disordered" evidence="4">
    <location>
        <begin position="871"/>
        <end position="900"/>
    </location>
</feature>
<evidence type="ECO:0000256" key="4">
    <source>
        <dbReference type="SAM" id="MobiDB-lite"/>
    </source>
</evidence>
<dbReference type="Gene3D" id="1.25.10.10">
    <property type="entry name" value="Leucine-rich Repeat Variant"/>
    <property type="match status" value="1"/>
</dbReference>
<dbReference type="PROSITE" id="PS50302">
    <property type="entry name" value="PUM"/>
    <property type="match status" value="7"/>
</dbReference>
<evidence type="ECO:0000259" key="5">
    <source>
        <dbReference type="PROSITE" id="PS50303"/>
    </source>
</evidence>
<feature type="compositionally biased region" description="Polar residues" evidence="4">
    <location>
        <begin position="133"/>
        <end position="142"/>
    </location>
</feature>
<keyword evidence="2" id="KW-0810">Translation regulation</keyword>
<feature type="region of interest" description="Disordered" evidence="4">
    <location>
        <begin position="1268"/>
        <end position="1291"/>
    </location>
</feature>
<feature type="repeat" description="Pumilio" evidence="3">
    <location>
        <begin position="1152"/>
        <end position="1187"/>
    </location>
</feature>
<dbReference type="GO" id="GO:0005737">
    <property type="term" value="C:cytoplasm"/>
    <property type="evidence" value="ECO:0007669"/>
    <property type="project" value="TreeGrafter"/>
</dbReference>
<dbReference type="PANTHER" id="PTHR12537:SF187">
    <property type="entry name" value="OS04G0276200 PROTEIN"/>
    <property type="match status" value="1"/>
</dbReference>
<feature type="repeat" description="Pumilio" evidence="3">
    <location>
        <begin position="1116"/>
        <end position="1151"/>
    </location>
</feature>
<feature type="region of interest" description="Disordered" evidence="4">
    <location>
        <begin position="1"/>
        <end position="31"/>
    </location>
</feature>
<dbReference type="Pfam" id="PF00806">
    <property type="entry name" value="PUF"/>
    <property type="match status" value="8"/>
</dbReference>
<feature type="compositionally biased region" description="Low complexity" evidence="4">
    <location>
        <begin position="660"/>
        <end position="680"/>
    </location>
</feature>
<feature type="domain" description="PUM-HD" evidence="5">
    <location>
        <begin position="914"/>
        <end position="1260"/>
    </location>
</feature>
<dbReference type="SMART" id="SM00025">
    <property type="entry name" value="Pumilio"/>
    <property type="match status" value="8"/>
</dbReference>
<dbReference type="SUPFAM" id="SSF48371">
    <property type="entry name" value="ARM repeat"/>
    <property type="match status" value="1"/>
</dbReference>
<dbReference type="HOGENOM" id="CLU_009691_0_0_1"/>
<evidence type="ECO:0000313" key="7">
    <source>
        <dbReference type="Proteomes" id="UP000032180"/>
    </source>
</evidence>
<dbReference type="GO" id="GO:0006417">
    <property type="term" value="P:regulation of translation"/>
    <property type="evidence" value="ECO:0007669"/>
    <property type="project" value="UniProtKB-KW"/>
</dbReference>
<dbReference type="eggNOG" id="KOG1488">
    <property type="taxonomic scope" value="Eukaryota"/>
</dbReference>
<reference evidence="6" key="3">
    <citation type="submission" date="2015-04" db="UniProtKB">
        <authorList>
            <consortium name="EnsemblPlants"/>
        </authorList>
    </citation>
    <scope>IDENTIFICATION</scope>
</reference>
<dbReference type="Gramene" id="LPERR12G13860.1">
    <property type="protein sequence ID" value="LPERR12G13860.1"/>
    <property type="gene ID" value="LPERR12G13860"/>
</dbReference>
<feature type="repeat" description="Pumilio" evidence="3">
    <location>
        <begin position="1079"/>
        <end position="1115"/>
    </location>
</feature>
<dbReference type="InterPro" id="IPR033133">
    <property type="entry name" value="PUM-HD"/>
</dbReference>
<dbReference type="InterPro" id="IPR033712">
    <property type="entry name" value="Pumilio_RNA-bd"/>
</dbReference>
<feature type="compositionally biased region" description="Basic and acidic residues" evidence="4">
    <location>
        <begin position="1282"/>
        <end position="1291"/>
    </location>
</feature>
<dbReference type="STRING" id="77586.A0A0D9Y0Q0"/>
<protein>
    <recommendedName>
        <fullName evidence="5">PUM-HD domain-containing protein</fullName>
    </recommendedName>
</protein>
<reference evidence="6 7" key="1">
    <citation type="submission" date="2012-08" db="EMBL/GenBank/DDBJ databases">
        <title>Oryza genome evolution.</title>
        <authorList>
            <person name="Wing R.A."/>
        </authorList>
    </citation>
    <scope>NUCLEOTIDE SEQUENCE</scope>
</reference>
<accession>A0A0D9Y0Q0</accession>
<dbReference type="CDD" id="cd07920">
    <property type="entry name" value="Pumilio"/>
    <property type="match status" value="1"/>
</dbReference>
<evidence type="ECO:0000313" key="6">
    <source>
        <dbReference type="EnsemblPlants" id="LPERR12G13860.1"/>
    </source>
</evidence>
<dbReference type="PANTHER" id="PTHR12537">
    <property type="entry name" value="RNA BINDING PROTEIN PUMILIO-RELATED"/>
    <property type="match status" value="1"/>
</dbReference>
<keyword evidence="1" id="KW-0677">Repeat</keyword>
<evidence type="ECO:0000256" key="1">
    <source>
        <dbReference type="ARBA" id="ARBA00022737"/>
    </source>
</evidence>
<dbReference type="PROSITE" id="PS50303">
    <property type="entry name" value="PUM_HD"/>
    <property type="match status" value="1"/>
</dbReference>
<feature type="repeat" description="Pumilio" evidence="3">
    <location>
        <begin position="1194"/>
        <end position="1234"/>
    </location>
</feature>
<feature type="region of interest" description="Disordered" evidence="4">
    <location>
        <begin position="625"/>
        <end position="688"/>
    </location>
</feature>
<dbReference type="Proteomes" id="UP000032180">
    <property type="component" value="Chromosome 12"/>
</dbReference>
<feature type="repeat" description="Pumilio" evidence="3">
    <location>
        <begin position="971"/>
        <end position="1006"/>
    </location>
</feature>
<dbReference type="EnsemblPlants" id="LPERR12G13860.1">
    <property type="protein sequence ID" value="LPERR12G13860.1"/>
    <property type="gene ID" value="LPERR12G13860"/>
</dbReference>
<reference evidence="7" key="2">
    <citation type="submission" date="2013-12" db="EMBL/GenBank/DDBJ databases">
        <authorList>
            <person name="Yu Y."/>
            <person name="Lee S."/>
            <person name="de Baynast K."/>
            <person name="Wissotski M."/>
            <person name="Liu L."/>
            <person name="Talag J."/>
            <person name="Goicoechea J."/>
            <person name="Angelova A."/>
            <person name="Jetty R."/>
            <person name="Kudrna D."/>
            <person name="Golser W."/>
            <person name="Rivera L."/>
            <person name="Zhang J."/>
            <person name="Wing R."/>
        </authorList>
    </citation>
    <scope>NUCLEOTIDE SEQUENCE</scope>
</reference>
<feature type="repeat" description="Pumilio" evidence="3">
    <location>
        <begin position="935"/>
        <end position="970"/>
    </location>
</feature>
<name>A0A0D9Y0Q0_9ORYZ</name>
<dbReference type="InterPro" id="IPR016024">
    <property type="entry name" value="ARM-type_fold"/>
</dbReference>
<keyword evidence="7" id="KW-1185">Reference proteome</keyword>
<sequence length="1291" mass="144681">MATRCGGGRRRRRTPAGGRMGRAATPGRVRRPPRLDADWMYQVNTYPLQMKRCLLRLQAYHFLGSEAAKHFGNIDTAMQASGKPSYKAIYGSCSSGQMIGLGESQYKLARASSSQRGYTDNFSDATGIEQLKLQKQTSADGSTESRSELSRDLIGSGKGSPLTKSGKHLEQQMVKALSAQPYHPVFPVSQGVSSCSSSSQHVVSSSGEAKYTGNSGQEMQVASQIAREPSHRALYGNRNPYQSTGLGDHFDKFTATSSFEGVNTGSNTFSGMNLPTNSANENTKYNQLKLQKQIGGYQRGEFGSGLNRDDVGDLTVTGVTQKVQVGQNMVKALSADPYHPVFSASHGTSSSSPSQYHMSRQLLDHPEYHPRIHHTHPSLQETIKDVSTSMTPQIRESCYQEKFCIAGSSASVQGMDDVGHSNPVMPLLHRTAFSTRDIENKSPTLGGRLHTDVSQIHSTLGHQTAANSMQIQYASQVARRPSQQPLHADVPETHSAFGHQSAANNIRRPFARQVTRQASHRSLYESINRSLRTGSSGDSQIELFRPFSPRTISSDVNSGELPRINLQSGTMMGRADFNRQNPPRQIALHENTASRPFGTYPEFPRTSFLSQQNSAFSQLNTAIRRLPGSGSSSTRLRQSAEQSAMMGTPRPFNRISGGARPLPGSPLSSISRGSSSGGSSNYRGTVSSPIYHPGGYNTNSTLPLRMNPYAREAYATSALPQATRRSHQVYFDSVEGSSQCVQEMGLGETRNPNMLTAQQQLRMHVQRQLEGQLERQLERQHHRQLRRQLKMELHRQHGRHHERTIGSEAQSFYGNDEPSLRRDQPEEFLEIVRKHEAFFLSFYDPAPIPAKVMIALNQCYAVDAEREIPHAESDPTPVRGTPRHGHQNDTSGSERSDMDLAHRQDSKRLNNKELNALLFQGKFNSLNQGNYRLFDIEGHVLKCSIDNCGSRFIQQKLTTATPEEKLMVFKEIMPHFLEMVTDVFGNYVLQKMIEHGAPPQRREITACLFGNVLSLSCQQYGCRVVQRAVELGDLDQKIQIAKELNSNIMKCIHDPNANHVVQKCIEHVPPRFIQFFAEGMYGHVVELSVHPYGCRVIQRVLEYFDDPLIQENFLDEIIEEVYYMAQDQYANYVVQNILQHGKAVMRSKIIKKFFGRVMAMSTQKFASNVIEKCLIFGSYDEKQKIINEVIGTTELITSDGTEGLMDMVNDQYANYVVQKVIETCDEWQRKLILACLRMHRSKVRDLTYAKHVVARLERLIEIGERKTLQNPKRSRQHGKQPLVRETKEDTF</sequence>
<proteinExistence type="predicted"/>
<feature type="compositionally biased region" description="Polar residues" evidence="4">
    <location>
        <begin position="629"/>
        <end position="642"/>
    </location>
</feature>
<evidence type="ECO:0000256" key="3">
    <source>
        <dbReference type="PROSITE-ProRule" id="PRU00317"/>
    </source>
</evidence>
<dbReference type="InterPro" id="IPR001313">
    <property type="entry name" value="Pumilio_RNA-bd_rpt"/>
</dbReference>
<feature type="region of interest" description="Disordered" evidence="4">
    <location>
        <begin position="133"/>
        <end position="165"/>
    </location>
</feature>
<dbReference type="GO" id="GO:0003729">
    <property type="term" value="F:mRNA binding"/>
    <property type="evidence" value="ECO:0007669"/>
    <property type="project" value="TreeGrafter"/>
</dbReference>
<evidence type="ECO:0000256" key="2">
    <source>
        <dbReference type="ARBA" id="ARBA00022845"/>
    </source>
</evidence>
<feature type="repeat" description="Pumilio" evidence="3">
    <location>
        <begin position="1007"/>
        <end position="1042"/>
    </location>
</feature>